<dbReference type="GO" id="GO:0030435">
    <property type="term" value="P:sporulation resulting in formation of a cellular spore"/>
    <property type="evidence" value="ECO:0007669"/>
    <property type="project" value="UniProtKB-KW"/>
</dbReference>
<dbReference type="Pfam" id="PF08141">
    <property type="entry name" value="SspH"/>
    <property type="match status" value="1"/>
</dbReference>
<sequence length="59" mass="6723">MEINRAKQILSSPKEIDVHYHGVPIWIKSVDETSSIATVHARGTHDEDRMVPVLDLEEK</sequence>
<proteinExistence type="evidence at transcript level"/>
<accession>A0A0B6AXI7</accession>
<dbReference type="EMBL" id="CP009920">
    <property type="protein sequence ID" value="AJI24609.1"/>
    <property type="molecule type" value="Genomic_DNA"/>
</dbReference>
<evidence type="ECO:0000256" key="4">
    <source>
        <dbReference type="HAMAP-Rule" id="MF_00667"/>
    </source>
</evidence>
<organism evidence="5 6">
    <name type="scientific">Priestia megaterium (strain ATCC 14581 / DSM 32 / CCUG 1817 / JCM 2506 / NBRC 15308 / NCIMB 9376 / NCTC 10342 / NRRL B-14308 / VKM B-512 / Ford 19)</name>
    <name type="common">Bacillus megaterium</name>
    <dbReference type="NCBI Taxonomy" id="1348623"/>
    <lineage>
        <taxon>Bacteria</taxon>
        <taxon>Bacillati</taxon>
        <taxon>Bacillota</taxon>
        <taxon>Bacilli</taxon>
        <taxon>Bacillales</taxon>
        <taxon>Bacillaceae</taxon>
        <taxon>Priestia</taxon>
    </lineage>
</organism>
<dbReference type="KEGG" id="bmeg:BG04_4012"/>
<comment type="similarity">
    <text evidence="2 4">Belongs to the SspH family.</text>
</comment>
<dbReference type="HAMAP" id="MF_00667">
    <property type="entry name" value="SspH"/>
    <property type="match status" value="1"/>
</dbReference>
<evidence type="ECO:0000256" key="2">
    <source>
        <dbReference type="ARBA" id="ARBA00006573"/>
    </source>
</evidence>
<evidence type="ECO:0000313" key="5">
    <source>
        <dbReference type="EMBL" id="AJI24609.1"/>
    </source>
</evidence>
<dbReference type="AlphaFoldDB" id="A0A0B6AXI7"/>
<dbReference type="GeneID" id="93642040"/>
<dbReference type="GO" id="GO:0042601">
    <property type="term" value="C:endospore-forming forespore"/>
    <property type="evidence" value="ECO:0007669"/>
    <property type="project" value="InterPro"/>
</dbReference>
<evidence type="ECO:0000256" key="3">
    <source>
        <dbReference type="ARBA" id="ARBA00022969"/>
    </source>
</evidence>
<dbReference type="HOGENOM" id="CLU_191960_0_0_9"/>
<dbReference type="RefSeq" id="WP_034653070.1">
    <property type="nucleotide sequence ID" value="NZ_BCVB01000002.1"/>
</dbReference>
<evidence type="ECO:0000313" key="6">
    <source>
        <dbReference type="Proteomes" id="UP000031829"/>
    </source>
</evidence>
<dbReference type="Proteomes" id="UP000031829">
    <property type="component" value="Chromosome"/>
</dbReference>
<keyword evidence="3 4" id="KW-0749">Sporulation</keyword>
<evidence type="ECO:0000256" key="1">
    <source>
        <dbReference type="ARBA" id="ARBA00004288"/>
    </source>
</evidence>
<protein>
    <recommendedName>
        <fullName evidence="4">Small, acid-soluble spore protein H</fullName>
        <shortName evidence="4">SASP H</shortName>
    </recommendedName>
</protein>
<dbReference type="GO" id="GO:0030436">
    <property type="term" value="P:asexual sporulation"/>
    <property type="evidence" value="ECO:0007669"/>
    <property type="project" value="UniProtKB-UniRule"/>
</dbReference>
<name>A0A0B6AXI7_PRIM2</name>
<reference evidence="5 6" key="1">
    <citation type="journal article" date="2015" name="Genome Announc.">
        <title>Complete genome sequences for 35 biothreat assay-relevant bacillus species.</title>
        <authorList>
            <person name="Johnson S.L."/>
            <person name="Daligault H.E."/>
            <person name="Davenport K.W."/>
            <person name="Jaissle J."/>
            <person name="Frey K.G."/>
            <person name="Ladner J.T."/>
            <person name="Broomall S.M."/>
            <person name="Bishop-Lilly K.A."/>
            <person name="Bruce D.C."/>
            <person name="Gibbons H.S."/>
            <person name="Coyne S.R."/>
            <person name="Lo C.C."/>
            <person name="Meincke L."/>
            <person name="Munk A.C."/>
            <person name="Koroleva G.I."/>
            <person name="Rosenzweig C.N."/>
            <person name="Palacios G.F."/>
            <person name="Redden C.L."/>
            <person name="Minogue T.D."/>
            <person name="Chain P.S."/>
        </authorList>
    </citation>
    <scope>NUCLEOTIDE SEQUENCE [LARGE SCALE GENOMIC DNA]</scope>
    <source>
        <strain evidence="6">ATCC 14581 / DSM 32 / JCM 2506 / NBRC 15308 / NCIMB 9376 / NCTC 10342 / NRRL B-14308 / VKM B-512</strain>
    </source>
</reference>
<dbReference type="InterPro" id="IPR012610">
    <property type="entry name" value="SASP_SspH"/>
</dbReference>
<gene>
    <name evidence="4" type="primary">sspH</name>
    <name evidence="5" type="ORF">BG04_4012</name>
</gene>
<dbReference type="NCBIfam" id="TIGR02861">
    <property type="entry name" value="SASP_H"/>
    <property type="match status" value="1"/>
</dbReference>
<comment type="subcellular location">
    <subcellularLocation>
        <location evidence="1 4">Spore core</location>
    </subcellularLocation>
</comment>
<comment type="induction">
    <text evidence="4">Expressed only in the forespore compartment of sporulating cells.</text>
</comment>